<evidence type="ECO:0000313" key="2">
    <source>
        <dbReference type="Proteomes" id="UP000738349"/>
    </source>
</evidence>
<organism evidence="1 2">
    <name type="scientific">Dactylonectria macrodidyma</name>
    <dbReference type="NCBI Taxonomy" id="307937"/>
    <lineage>
        <taxon>Eukaryota</taxon>
        <taxon>Fungi</taxon>
        <taxon>Dikarya</taxon>
        <taxon>Ascomycota</taxon>
        <taxon>Pezizomycotina</taxon>
        <taxon>Sordariomycetes</taxon>
        <taxon>Hypocreomycetidae</taxon>
        <taxon>Hypocreales</taxon>
        <taxon>Nectriaceae</taxon>
        <taxon>Dactylonectria</taxon>
    </lineage>
</organism>
<dbReference type="OrthoDB" id="309640at2759"/>
<comment type="caution">
    <text evidence="1">The sequence shown here is derived from an EMBL/GenBank/DDBJ whole genome shotgun (WGS) entry which is preliminary data.</text>
</comment>
<accession>A0A9P9F6Y0</accession>
<name>A0A9P9F6Y0_9HYPO</name>
<gene>
    <name evidence="1" type="ORF">EDB81DRAFT_855868</name>
</gene>
<dbReference type="EMBL" id="JAGMUV010000006">
    <property type="protein sequence ID" value="KAH7153510.1"/>
    <property type="molecule type" value="Genomic_DNA"/>
</dbReference>
<dbReference type="AlphaFoldDB" id="A0A9P9F6Y0"/>
<sequence>MFIHRPDSSIITSYPRRMAWPNLLQRKDIAGSVTEVSQLGGGSASVPQLIYQHPSRLSFWSDITQKTQISHRSKRSVAANRVFDPSPPNASLRLFGAAEPPAMVEPGFWVAFVVPSLSNGTPVPSCVPVLRTASRVCTNGQQPRADAEIIAQHAPGHCRLIREYILTSCDIRKISPLTAFPSFFAASILPILAKSSIRRCQDAQEGLTQPLLQLSVFVQNTFSVLDTLQICWQPLTPPLQGCNDCARPLYQGAKDWSIIAVVAIIQAHYCTIGPLSLFGEPSRSYYKLRIERLLSAREPPTCLPLDASQQAQLTLGAIASGDLQTFDQGLVGMGPSMPLQSWSEAGEIETGQLIYDPTACSSAMLNLSDLQIDGRMDSNSFLNYEGNTNPNQ</sequence>
<proteinExistence type="predicted"/>
<reference evidence="1" key="1">
    <citation type="journal article" date="2021" name="Nat. Commun.">
        <title>Genetic determinants of endophytism in the Arabidopsis root mycobiome.</title>
        <authorList>
            <person name="Mesny F."/>
            <person name="Miyauchi S."/>
            <person name="Thiergart T."/>
            <person name="Pickel B."/>
            <person name="Atanasova L."/>
            <person name="Karlsson M."/>
            <person name="Huettel B."/>
            <person name="Barry K.W."/>
            <person name="Haridas S."/>
            <person name="Chen C."/>
            <person name="Bauer D."/>
            <person name="Andreopoulos W."/>
            <person name="Pangilinan J."/>
            <person name="LaButti K."/>
            <person name="Riley R."/>
            <person name="Lipzen A."/>
            <person name="Clum A."/>
            <person name="Drula E."/>
            <person name="Henrissat B."/>
            <person name="Kohler A."/>
            <person name="Grigoriev I.V."/>
            <person name="Martin F.M."/>
            <person name="Hacquard S."/>
        </authorList>
    </citation>
    <scope>NUCLEOTIDE SEQUENCE</scope>
    <source>
        <strain evidence="1">MPI-CAGE-AT-0147</strain>
    </source>
</reference>
<evidence type="ECO:0000313" key="1">
    <source>
        <dbReference type="EMBL" id="KAH7153510.1"/>
    </source>
</evidence>
<protein>
    <submittedName>
        <fullName evidence="1">Uncharacterized protein</fullName>
    </submittedName>
</protein>
<dbReference type="Proteomes" id="UP000738349">
    <property type="component" value="Unassembled WGS sequence"/>
</dbReference>
<keyword evidence="2" id="KW-1185">Reference proteome</keyword>